<organism evidence="2 3">
    <name type="scientific">Galdieria sulphuraria</name>
    <name type="common">Red alga</name>
    <dbReference type="NCBI Taxonomy" id="130081"/>
    <lineage>
        <taxon>Eukaryota</taxon>
        <taxon>Rhodophyta</taxon>
        <taxon>Bangiophyceae</taxon>
        <taxon>Galdieriales</taxon>
        <taxon>Galdieriaceae</taxon>
        <taxon>Galdieria</taxon>
    </lineage>
</organism>
<dbReference type="EMBL" id="KB454508">
    <property type="protein sequence ID" value="EME29504.1"/>
    <property type="molecule type" value="Genomic_DNA"/>
</dbReference>
<protein>
    <submittedName>
        <fullName evidence="2">Uncharacterized protein</fullName>
    </submittedName>
</protein>
<feature type="region of interest" description="Disordered" evidence="1">
    <location>
        <begin position="222"/>
        <end position="276"/>
    </location>
</feature>
<feature type="compositionally biased region" description="Basic and acidic residues" evidence="1">
    <location>
        <begin position="256"/>
        <end position="266"/>
    </location>
</feature>
<name>M2Y113_GALSU</name>
<gene>
    <name evidence="2" type="ORF">Gasu_31430</name>
</gene>
<dbReference type="Proteomes" id="UP000030680">
    <property type="component" value="Unassembled WGS sequence"/>
</dbReference>
<dbReference type="GeneID" id="17088294"/>
<dbReference type="AlphaFoldDB" id="M2Y113"/>
<dbReference type="OrthoDB" id="10371497at2759"/>
<reference evidence="3" key="1">
    <citation type="journal article" date="2013" name="Science">
        <title>Gene transfer from bacteria and archaea facilitated evolution of an extremophilic eukaryote.</title>
        <authorList>
            <person name="Schonknecht G."/>
            <person name="Chen W.H."/>
            <person name="Ternes C.M."/>
            <person name="Barbier G.G."/>
            <person name="Shrestha R.P."/>
            <person name="Stanke M."/>
            <person name="Brautigam A."/>
            <person name="Baker B.J."/>
            <person name="Banfield J.F."/>
            <person name="Garavito R.M."/>
            <person name="Carr K."/>
            <person name="Wilkerson C."/>
            <person name="Rensing S.A."/>
            <person name="Gagneul D."/>
            <person name="Dickenson N.E."/>
            <person name="Oesterhelt C."/>
            <person name="Lercher M.J."/>
            <person name="Weber A.P."/>
        </authorList>
    </citation>
    <scope>NUCLEOTIDE SEQUENCE [LARGE SCALE GENOMIC DNA]</scope>
    <source>
        <strain evidence="3">074W</strain>
    </source>
</reference>
<evidence type="ECO:0000256" key="1">
    <source>
        <dbReference type="SAM" id="MobiDB-lite"/>
    </source>
</evidence>
<dbReference type="RefSeq" id="XP_005706024.1">
    <property type="nucleotide sequence ID" value="XM_005705967.1"/>
</dbReference>
<accession>M2Y113</accession>
<dbReference type="Gramene" id="EME29504">
    <property type="protein sequence ID" value="EME29504"/>
    <property type="gene ID" value="Gasu_31430"/>
</dbReference>
<sequence length="463" mass="52524">MWEDSSFEPVKMDAFDGNRTENTFFQVNCDGLEELEYENSLNVCTSPWKTESTEGIRNLTSEKEFSIGRDEYEFSRQAFCDSSQQSDASVFTFVPLLEQNAFPPIEETSKNTCSEYLSSSEQRHPNISPAPNTHNNWNAWVQCSGSNVCGREIGRGGNVAEDSKSFGLLHERVRVLEEENLKLNLQVSKYKEENSFLREALDRFHAYRGFCGAETVASVCYPESEEDSSSNVRERRKRRRRIDDSGWSNKQSCRSRISDEVERSESNENVDSGDGGYFQHKLDSLYLKPEQPTNSSASPVEFVSLVRDLTEPLMKTDPARAATLTMFIFALALGLFSFQCKSTLNATAQRSQSLERLLWNNLQDCMKNGDYKGTLFSDMKKEFVGGSLDAASVQDAERVMRSYLDASVGHILEETSPAMTDQLFYTREDSRLDEVTDVSRAYVSTWERAVDLEKFGEEEFGGN</sequence>
<keyword evidence="3" id="KW-1185">Reference proteome</keyword>
<feature type="compositionally biased region" description="Polar residues" evidence="1">
    <location>
        <begin position="246"/>
        <end position="255"/>
    </location>
</feature>
<proteinExistence type="predicted"/>
<dbReference type="KEGG" id="gsl:Gasu_31430"/>
<evidence type="ECO:0000313" key="2">
    <source>
        <dbReference type="EMBL" id="EME29504.1"/>
    </source>
</evidence>
<evidence type="ECO:0000313" key="3">
    <source>
        <dbReference type="Proteomes" id="UP000030680"/>
    </source>
</evidence>